<dbReference type="Pfam" id="PF13407">
    <property type="entry name" value="Peripla_BP_4"/>
    <property type="match status" value="1"/>
</dbReference>
<evidence type="ECO:0000256" key="2">
    <source>
        <dbReference type="ARBA" id="ARBA00007639"/>
    </source>
</evidence>
<dbReference type="AlphaFoldDB" id="A0A923LK52"/>
<dbReference type="InterPro" id="IPR028082">
    <property type="entry name" value="Peripla_BP_I"/>
</dbReference>
<accession>A0A923LK52</accession>
<keyword evidence="3" id="KW-0732">Signal</keyword>
<dbReference type="EMBL" id="JACOPF010000002">
    <property type="protein sequence ID" value="MBC5689424.1"/>
    <property type="molecule type" value="Genomic_DNA"/>
</dbReference>
<evidence type="ECO:0000259" key="4">
    <source>
        <dbReference type="Pfam" id="PF13407"/>
    </source>
</evidence>
<dbReference type="PROSITE" id="PS51257">
    <property type="entry name" value="PROKAR_LIPOPROTEIN"/>
    <property type="match status" value="1"/>
</dbReference>
<evidence type="ECO:0000256" key="3">
    <source>
        <dbReference type="ARBA" id="ARBA00022729"/>
    </source>
</evidence>
<evidence type="ECO:0000313" key="6">
    <source>
        <dbReference type="Proteomes" id="UP000652477"/>
    </source>
</evidence>
<dbReference type="GO" id="GO:0030313">
    <property type="term" value="C:cell envelope"/>
    <property type="evidence" value="ECO:0007669"/>
    <property type="project" value="UniProtKB-SubCell"/>
</dbReference>
<organism evidence="5 6">
    <name type="scientific">Mediterraneibacter hominis</name>
    <dbReference type="NCBI Taxonomy" id="2763054"/>
    <lineage>
        <taxon>Bacteria</taxon>
        <taxon>Bacillati</taxon>
        <taxon>Bacillota</taxon>
        <taxon>Clostridia</taxon>
        <taxon>Lachnospirales</taxon>
        <taxon>Lachnospiraceae</taxon>
        <taxon>Mediterraneibacter</taxon>
    </lineage>
</organism>
<dbReference type="InterPro" id="IPR025997">
    <property type="entry name" value="SBP_2_dom"/>
</dbReference>
<dbReference type="RefSeq" id="WP_186876093.1">
    <property type="nucleotide sequence ID" value="NZ_JACOPF010000002.1"/>
</dbReference>
<dbReference type="Gene3D" id="3.40.50.2300">
    <property type="match status" value="2"/>
</dbReference>
<comment type="caution">
    <text evidence="5">The sequence shown here is derived from an EMBL/GenBank/DDBJ whole genome shotgun (WGS) entry which is preliminary data.</text>
</comment>
<evidence type="ECO:0000313" key="5">
    <source>
        <dbReference type="EMBL" id="MBC5689424.1"/>
    </source>
</evidence>
<reference evidence="5" key="1">
    <citation type="submission" date="2020-08" db="EMBL/GenBank/DDBJ databases">
        <title>Genome public.</title>
        <authorList>
            <person name="Liu C."/>
            <person name="Sun Q."/>
        </authorList>
    </citation>
    <scope>NUCLEOTIDE SEQUENCE</scope>
    <source>
        <strain evidence="5">NSJ-55</strain>
    </source>
</reference>
<comment type="subcellular location">
    <subcellularLocation>
        <location evidence="1">Cell envelope</location>
    </subcellularLocation>
</comment>
<sequence length="387" mass="41841">MKKRFVILTSLAVCITGILGGCGSDNGRNPFTGDKTKEPAYQANLNAISPAAYRDADGLELEPGSYISIIGKDDSSAYWKTVQAGVEQAAEDLNAALGYSGEDKIKVTYNAPDSVENIDEQVNILDEELARYPDALGIASIDESASTVQFDLAAENGIPIIALDSGNAYQGIQCTCKTDNADAAKTGAYKLCDEIEDEGEIVLFVHDSISSTAKEREESFKAEIAATHPNVTIVETIYCDQLDEMKKTASEEMNAEKGEEEAEITADSLSDEDVIQYYLEKHPEVKGCFGTNITATQLIVTSLRQMENIEDVVVMGFDAGEPQLEALESGEIKGLVVQNPFGIGYSSVIAAARSALEIGNEAVVNTGYIWVTQENMEQDSIKDMLYK</sequence>
<evidence type="ECO:0000256" key="1">
    <source>
        <dbReference type="ARBA" id="ARBA00004196"/>
    </source>
</evidence>
<feature type="domain" description="Periplasmic binding protein" evidence="4">
    <location>
        <begin position="67"/>
        <end position="353"/>
    </location>
</feature>
<proteinExistence type="inferred from homology"/>
<dbReference type="Proteomes" id="UP000652477">
    <property type="component" value="Unassembled WGS sequence"/>
</dbReference>
<comment type="similarity">
    <text evidence="2">Belongs to the bacterial solute-binding protein 2 family.</text>
</comment>
<dbReference type="SUPFAM" id="SSF53822">
    <property type="entry name" value="Periplasmic binding protein-like I"/>
    <property type="match status" value="1"/>
</dbReference>
<dbReference type="PANTHER" id="PTHR46847:SF1">
    <property type="entry name" value="D-ALLOSE-BINDING PERIPLASMIC PROTEIN-RELATED"/>
    <property type="match status" value="1"/>
</dbReference>
<protein>
    <submittedName>
        <fullName evidence="5">Substrate-binding domain-containing protein</fullName>
    </submittedName>
</protein>
<dbReference type="GO" id="GO:0030246">
    <property type="term" value="F:carbohydrate binding"/>
    <property type="evidence" value="ECO:0007669"/>
    <property type="project" value="UniProtKB-ARBA"/>
</dbReference>
<dbReference type="PANTHER" id="PTHR46847">
    <property type="entry name" value="D-ALLOSE-BINDING PERIPLASMIC PROTEIN-RELATED"/>
    <property type="match status" value="1"/>
</dbReference>
<name>A0A923LK52_9FIRM</name>
<gene>
    <name evidence="5" type="ORF">H8S37_10895</name>
</gene>
<keyword evidence="6" id="KW-1185">Reference proteome</keyword>